<dbReference type="Proteomes" id="UP000018144">
    <property type="component" value="Unassembled WGS sequence"/>
</dbReference>
<evidence type="ECO:0000313" key="2">
    <source>
        <dbReference type="Proteomes" id="UP000018144"/>
    </source>
</evidence>
<dbReference type="AlphaFoldDB" id="U4LFC0"/>
<reference evidence="1 2" key="1">
    <citation type="journal article" date="2013" name="PLoS Genet.">
        <title>The genome and development-dependent transcriptomes of Pyronema confluens: a window into fungal evolution.</title>
        <authorList>
            <person name="Traeger S."/>
            <person name="Altegoer F."/>
            <person name="Freitag M."/>
            <person name="Gabaldon T."/>
            <person name="Kempken F."/>
            <person name="Kumar A."/>
            <person name="Marcet-Houben M."/>
            <person name="Poggeler S."/>
            <person name="Stajich J.E."/>
            <person name="Nowrousian M."/>
        </authorList>
    </citation>
    <scope>NUCLEOTIDE SEQUENCE [LARGE SCALE GENOMIC DNA]</scope>
    <source>
        <strain evidence="2">CBS 100304</strain>
        <tissue evidence="1">Vegetative mycelium</tissue>
    </source>
</reference>
<gene>
    <name evidence="1" type="ORF">PCON_08777</name>
</gene>
<protein>
    <submittedName>
        <fullName evidence="1">Similar to Calcium-transporting ATPase 2 acc. no. P38929</fullName>
    </submittedName>
</protein>
<dbReference type="InterPro" id="IPR036412">
    <property type="entry name" value="HAD-like_sf"/>
</dbReference>
<dbReference type="Gene3D" id="3.40.50.1000">
    <property type="entry name" value="HAD superfamily/HAD-like"/>
    <property type="match status" value="1"/>
</dbReference>
<organism evidence="1 2">
    <name type="scientific">Pyronema omphalodes (strain CBS 100304)</name>
    <name type="common">Pyronema confluens</name>
    <dbReference type="NCBI Taxonomy" id="1076935"/>
    <lineage>
        <taxon>Eukaryota</taxon>
        <taxon>Fungi</taxon>
        <taxon>Dikarya</taxon>
        <taxon>Ascomycota</taxon>
        <taxon>Pezizomycotina</taxon>
        <taxon>Pezizomycetes</taxon>
        <taxon>Pezizales</taxon>
        <taxon>Pyronemataceae</taxon>
        <taxon>Pyronema</taxon>
    </lineage>
</organism>
<dbReference type="OrthoDB" id="5152758at2759"/>
<dbReference type="SUPFAM" id="SSF56784">
    <property type="entry name" value="HAD-like"/>
    <property type="match status" value="1"/>
</dbReference>
<dbReference type="InterPro" id="IPR023214">
    <property type="entry name" value="HAD_sf"/>
</dbReference>
<accession>U4LFC0</accession>
<dbReference type="EMBL" id="HF935442">
    <property type="protein sequence ID" value="CCX30578.1"/>
    <property type="molecule type" value="Genomic_DNA"/>
</dbReference>
<sequence>MGGTLVPSLSENKCILVKHLKILKEAVAVIGDGTNDGPALKMADEVTTKQKVKTANGKAAKKVAHD</sequence>
<proteinExistence type="predicted"/>
<evidence type="ECO:0000313" key="1">
    <source>
        <dbReference type="EMBL" id="CCX30578.1"/>
    </source>
</evidence>
<name>U4LFC0_PYROM</name>
<keyword evidence="2" id="KW-1185">Reference proteome</keyword>